<feature type="domain" description="Cyclophilin-like" evidence="1">
    <location>
        <begin position="17"/>
        <end position="126"/>
    </location>
</feature>
<gene>
    <name evidence="2" type="ORF">IAC44_00730</name>
</gene>
<sequence>MKRKETTNRMEHQKIFLRVGEQAFPVELEGNTSAEALKNLLEKGDREVRMEDYARMEKVGDLGVSLPTNDRPIAVQPGDVILYQGHYLTVYYGHNHYPLTRLGRIKNLSPGELERVLGRGSITVVLSLKP</sequence>
<name>A0A9D1HA95_9FLAO</name>
<proteinExistence type="predicted"/>
<dbReference type="EMBL" id="DVLY01000016">
    <property type="protein sequence ID" value="HIT97342.1"/>
    <property type="molecule type" value="Genomic_DNA"/>
</dbReference>
<evidence type="ECO:0000313" key="3">
    <source>
        <dbReference type="Proteomes" id="UP000824161"/>
    </source>
</evidence>
<reference evidence="2" key="1">
    <citation type="submission" date="2020-10" db="EMBL/GenBank/DDBJ databases">
        <authorList>
            <person name="Gilroy R."/>
        </authorList>
    </citation>
    <scope>NUCLEOTIDE SEQUENCE</scope>
    <source>
        <strain evidence="2">1383</strain>
    </source>
</reference>
<organism evidence="2 3">
    <name type="scientific">Candidatus Merdimorpha stercoravium</name>
    <dbReference type="NCBI Taxonomy" id="2840863"/>
    <lineage>
        <taxon>Bacteria</taxon>
        <taxon>Pseudomonadati</taxon>
        <taxon>Bacteroidota</taxon>
        <taxon>Flavobacteriia</taxon>
        <taxon>Flavobacteriales</taxon>
        <taxon>Candidatus Merdimorpha</taxon>
    </lineage>
</organism>
<evidence type="ECO:0000259" key="1">
    <source>
        <dbReference type="Pfam" id="PF18050"/>
    </source>
</evidence>
<evidence type="ECO:0000313" key="2">
    <source>
        <dbReference type="EMBL" id="HIT97342.1"/>
    </source>
</evidence>
<dbReference type="Pfam" id="PF18050">
    <property type="entry name" value="Cyclophil_like2"/>
    <property type="match status" value="1"/>
</dbReference>
<dbReference type="AlphaFoldDB" id="A0A9D1HA95"/>
<reference evidence="2" key="2">
    <citation type="journal article" date="2021" name="PeerJ">
        <title>Extensive microbial diversity within the chicken gut microbiome revealed by metagenomics and culture.</title>
        <authorList>
            <person name="Gilroy R."/>
            <person name="Ravi A."/>
            <person name="Getino M."/>
            <person name="Pursley I."/>
            <person name="Horton D.L."/>
            <person name="Alikhan N.F."/>
            <person name="Baker D."/>
            <person name="Gharbi K."/>
            <person name="Hall N."/>
            <person name="Watson M."/>
            <person name="Adriaenssens E.M."/>
            <person name="Foster-Nyarko E."/>
            <person name="Jarju S."/>
            <person name="Secka A."/>
            <person name="Antonio M."/>
            <person name="Oren A."/>
            <person name="Chaudhuri R.R."/>
            <person name="La Ragione R."/>
            <person name="Hildebrand F."/>
            <person name="Pallen M.J."/>
        </authorList>
    </citation>
    <scope>NUCLEOTIDE SEQUENCE</scope>
    <source>
        <strain evidence="2">1383</strain>
    </source>
</reference>
<dbReference type="InterPro" id="IPR041183">
    <property type="entry name" value="Cyclophilin-like"/>
</dbReference>
<protein>
    <recommendedName>
        <fullName evidence="1">Cyclophilin-like domain-containing protein</fullName>
    </recommendedName>
</protein>
<accession>A0A9D1HA95</accession>
<dbReference type="Proteomes" id="UP000824161">
    <property type="component" value="Unassembled WGS sequence"/>
</dbReference>
<comment type="caution">
    <text evidence="2">The sequence shown here is derived from an EMBL/GenBank/DDBJ whole genome shotgun (WGS) entry which is preliminary data.</text>
</comment>